<dbReference type="GO" id="GO:0005829">
    <property type="term" value="C:cytosol"/>
    <property type="evidence" value="ECO:0007669"/>
    <property type="project" value="TreeGrafter"/>
</dbReference>
<dbReference type="PATRIC" id="fig|1408281.3.peg.815"/>
<dbReference type="CDD" id="cd01734">
    <property type="entry name" value="YlxS_C"/>
    <property type="match status" value="1"/>
</dbReference>
<proteinExistence type="inferred from homology"/>
<evidence type="ECO:0000313" key="7">
    <source>
        <dbReference type="Proteomes" id="UP000035337"/>
    </source>
</evidence>
<evidence type="ECO:0000256" key="2">
    <source>
        <dbReference type="ARBA" id="ARBA00022517"/>
    </source>
</evidence>
<dbReference type="Proteomes" id="UP000035337">
    <property type="component" value="Chromosome"/>
</dbReference>
<accession>A0A0G3WJV9</accession>
<name>A0A0G3WJV9_9BACT</name>
<protein>
    <recommendedName>
        <fullName evidence="3">Ribosome maturation factor RimP</fullName>
    </recommendedName>
</protein>
<dbReference type="EMBL" id="CP009498">
    <property type="protein sequence ID" value="AKL98175.1"/>
    <property type="molecule type" value="Genomic_DNA"/>
</dbReference>
<dbReference type="SUPFAM" id="SSF74942">
    <property type="entry name" value="YhbC-like, C-terminal domain"/>
    <property type="match status" value="1"/>
</dbReference>
<dbReference type="Gene3D" id="2.30.30.180">
    <property type="entry name" value="Ribosome maturation factor RimP, C-terminal domain"/>
    <property type="match status" value="1"/>
</dbReference>
<dbReference type="Pfam" id="PF17384">
    <property type="entry name" value="DUF150_C"/>
    <property type="match status" value="1"/>
</dbReference>
<organism evidence="6 7">
    <name type="scientific">Endomicrobium proavitum</name>
    <dbReference type="NCBI Taxonomy" id="1408281"/>
    <lineage>
        <taxon>Bacteria</taxon>
        <taxon>Pseudomonadati</taxon>
        <taxon>Elusimicrobiota</taxon>
        <taxon>Endomicrobiia</taxon>
        <taxon>Endomicrobiales</taxon>
        <taxon>Endomicrobiaceae</taxon>
        <taxon>Endomicrobium</taxon>
    </lineage>
</organism>
<dbReference type="InterPro" id="IPR003728">
    <property type="entry name" value="Ribosome_maturation_RimP"/>
</dbReference>
<dbReference type="InterPro" id="IPR036847">
    <property type="entry name" value="RimP_C_sf"/>
</dbReference>
<comment type="similarity">
    <text evidence="3">Belongs to the RimP family.</text>
</comment>
<evidence type="ECO:0000313" key="6">
    <source>
        <dbReference type="EMBL" id="AKL98175.1"/>
    </source>
</evidence>
<dbReference type="Gene3D" id="3.30.300.70">
    <property type="entry name" value="RimP-like superfamily, N-terminal"/>
    <property type="match status" value="1"/>
</dbReference>
<dbReference type="InterPro" id="IPR028989">
    <property type="entry name" value="RimP_N"/>
</dbReference>
<dbReference type="AlphaFoldDB" id="A0A0G3WJV9"/>
<dbReference type="FunFam" id="3.30.300.70:FF:000001">
    <property type="entry name" value="Ribosome maturation factor RimP"/>
    <property type="match status" value="1"/>
</dbReference>
<gene>
    <name evidence="3 6" type="primary">rimP</name>
    <name evidence="6" type="ORF">Epro_0796</name>
</gene>
<dbReference type="HAMAP" id="MF_01077">
    <property type="entry name" value="RimP"/>
    <property type="match status" value="1"/>
</dbReference>
<evidence type="ECO:0000259" key="4">
    <source>
        <dbReference type="Pfam" id="PF02576"/>
    </source>
</evidence>
<dbReference type="PANTHER" id="PTHR33867">
    <property type="entry name" value="RIBOSOME MATURATION FACTOR RIMP"/>
    <property type="match status" value="1"/>
</dbReference>
<dbReference type="SUPFAM" id="SSF75420">
    <property type="entry name" value="YhbC-like, N-terminal domain"/>
    <property type="match status" value="1"/>
</dbReference>
<keyword evidence="1 3" id="KW-0963">Cytoplasm</keyword>
<dbReference type="STRING" id="1408281.Epro_0796"/>
<dbReference type="InterPro" id="IPR028998">
    <property type="entry name" value="RimP_C"/>
</dbReference>
<dbReference type="KEGG" id="epo:Epro_0796"/>
<dbReference type="InterPro" id="IPR035956">
    <property type="entry name" value="RimP_N_sf"/>
</dbReference>
<evidence type="ECO:0000259" key="5">
    <source>
        <dbReference type="Pfam" id="PF17384"/>
    </source>
</evidence>
<comment type="function">
    <text evidence="3">Required for maturation of 30S ribosomal subunits.</text>
</comment>
<dbReference type="GO" id="GO:0006412">
    <property type="term" value="P:translation"/>
    <property type="evidence" value="ECO:0007669"/>
    <property type="project" value="TreeGrafter"/>
</dbReference>
<dbReference type="RefSeq" id="WP_237754509.1">
    <property type="nucleotide sequence ID" value="NZ_CP009498.1"/>
</dbReference>
<keyword evidence="2 3" id="KW-0690">Ribosome biogenesis</keyword>
<dbReference type="GO" id="GO:0000028">
    <property type="term" value="P:ribosomal small subunit assembly"/>
    <property type="evidence" value="ECO:0007669"/>
    <property type="project" value="TreeGrafter"/>
</dbReference>
<comment type="subcellular location">
    <subcellularLocation>
        <location evidence="3">Cytoplasm</location>
    </subcellularLocation>
</comment>
<dbReference type="PANTHER" id="PTHR33867:SF1">
    <property type="entry name" value="RIBOSOME MATURATION FACTOR RIMP"/>
    <property type="match status" value="1"/>
</dbReference>
<feature type="domain" description="Ribosome maturation factor RimP C-terminal" evidence="5">
    <location>
        <begin position="86"/>
        <end position="152"/>
    </location>
</feature>
<dbReference type="Pfam" id="PF02576">
    <property type="entry name" value="RimP_N"/>
    <property type="match status" value="1"/>
</dbReference>
<reference evidence="6 7" key="1">
    <citation type="submission" date="2014-09" db="EMBL/GenBank/DDBJ databases">
        <title>Complete genome sequence of Endomicrobium proavitum.</title>
        <authorList>
            <person name="Zheng H."/>
        </authorList>
    </citation>
    <scope>NUCLEOTIDE SEQUENCE [LARGE SCALE GENOMIC DNA]</scope>
    <source>
        <strain evidence="6 7">Rsa215</strain>
    </source>
</reference>
<evidence type="ECO:0000256" key="1">
    <source>
        <dbReference type="ARBA" id="ARBA00022490"/>
    </source>
</evidence>
<feature type="domain" description="Ribosome maturation factor RimP N-terminal" evidence="4">
    <location>
        <begin position="14"/>
        <end position="83"/>
    </location>
</feature>
<keyword evidence="7" id="KW-1185">Reference proteome</keyword>
<sequence length="152" mass="16947">MINKAVETENFLAASAESESIEIVDVQYVKEDGDMILRIFIDKDGGVNMNDCERMSRIFSAKLDESSIFSDPYVLEVSSPGIERVLKNEKAFKKFIGSKIKVQTFNPIGNQRNFTGVLLACSDGKIVMQDLTNGSVEIEIIEIKKANLEADF</sequence>
<evidence type="ECO:0000256" key="3">
    <source>
        <dbReference type="HAMAP-Rule" id="MF_01077"/>
    </source>
</evidence>